<reference evidence="2" key="1">
    <citation type="journal article" date="2022" name="Mol. Ecol. Resour.">
        <title>The genomes of chicory, endive, great burdock and yacon provide insights into Asteraceae palaeo-polyploidization history and plant inulin production.</title>
        <authorList>
            <person name="Fan W."/>
            <person name="Wang S."/>
            <person name="Wang H."/>
            <person name="Wang A."/>
            <person name="Jiang F."/>
            <person name="Liu H."/>
            <person name="Zhao H."/>
            <person name="Xu D."/>
            <person name="Zhang Y."/>
        </authorList>
    </citation>
    <scope>NUCLEOTIDE SEQUENCE [LARGE SCALE GENOMIC DNA]</scope>
    <source>
        <strain evidence="2">cv. Yunnan</strain>
    </source>
</reference>
<protein>
    <submittedName>
        <fullName evidence="1">Uncharacterized protein</fullName>
    </submittedName>
</protein>
<accession>A0ACB9JG53</accession>
<dbReference type="Proteomes" id="UP001056120">
    <property type="component" value="Linkage Group LG04"/>
</dbReference>
<gene>
    <name evidence="1" type="ORF">L1987_12994</name>
</gene>
<name>A0ACB9JG53_9ASTR</name>
<organism evidence="1 2">
    <name type="scientific">Smallanthus sonchifolius</name>
    <dbReference type="NCBI Taxonomy" id="185202"/>
    <lineage>
        <taxon>Eukaryota</taxon>
        <taxon>Viridiplantae</taxon>
        <taxon>Streptophyta</taxon>
        <taxon>Embryophyta</taxon>
        <taxon>Tracheophyta</taxon>
        <taxon>Spermatophyta</taxon>
        <taxon>Magnoliopsida</taxon>
        <taxon>eudicotyledons</taxon>
        <taxon>Gunneridae</taxon>
        <taxon>Pentapetalae</taxon>
        <taxon>asterids</taxon>
        <taxon>campanulids</taxon>
        <taxon>Asterales</taxon>
        <taxon>Asteraceae</taxon>
        <taxon>Asteroideae</taxon>
        <taxon>Heliantheae alliance</taxon>
        <taxon>Millerieae</taxon>
        <taxon>Smallanthus</taxon>
    </lineage>
</organism>
<sequence>MYSTLCPARKIYTTGKLSIPFVLPFRNYFSFHSSYYCSFLPYRRPISRSIPKSHQSPPNVSVRLTV</sequence>
<reference evidence="1 2" key="2">
    <citation type="journal article" date="2022" name="Mol. Ecol. Resour.">
        <title>The genomes of chicory, endive, great burdock and yacon provide insights into Asteraceae paleo-polyploidization history and plant inulin production.</title>
        <authorList>
            <person name="Fan W."/>
            <person name="Wang S."/>
            <person name="Wang H."/>
            <person name="Wang A."/>
            <person name="Jiang F."/>
            <person name="Liu H."/>
            <person name="Zhao H."/>
            <person name="Xu D."/>
            <person name="Zhang Y."/>
        </authorList>
    </citation>
    <scope>NUCLEOTIDE SEQUENCE [LARGE SCALE GENOMIC DNA]</scope>
    <source>
        <strain evidence="2">cv. Yunnan</strain>
        <tissue evidence="1">Leaves</tissue>
    </source>
</reference>
<evidence type="ECO:0000313" key="2">
    <source>
        <dbReference type="Proteomes" id="UP001056120"/>
    </source>
</evidence>
<evidence type="ECO:0000313" key="1">
    <source>
        <dbReference type="EMBL" id="KAI3819169.1"/>
    </source>
</evidence>
<dbReference type="EMBL" id="CM042021">
    <property type="protein sequence ID" value="KAI3819169.1"/>
    <property type="molecule type" value="Genomic_DNA"/>
</dbReference>
<keyword evidence="2" id="KW-1185">Reference proteome</keyword>
<proteinExistence type="predicted"/>
<comment type="caution">
    <text evidence="1">The sequence shown here is derived from an EMBL/GenBank/DDBJ whole genome shotgun (WGS) entry which is preliminary data.</text>
</comment>